<dbReference type="GO" id="GO:0006405">
    <property type="term" value="P:RNA export from nucleus"/>
    <property type="evidence" value="ECO:0000318"/>
    <property type="project" value="GO_Central"/>
</dbReference>
<sequence length="1904" mass="204591">MFNKSFGTPFGGGTGGFGTTSTFGQNAGFGTTSGGAFGTSAFGSNNNTGGLFGNTQTKPGGLFGSNTFSQPATSSTSTGFGFGTSTGTSNSLFGAASTGASLFSSQNNAFAQNKPAGFGNFGTSTSSGGLFGTTNTTSNPFGGTSGSLFGPSSFTAAPTGTTIKFNAPTGTDSMVKAGVSTNISTKHQCITAMKEYESKSLEELRLEDYQANRKGPQTQVGAGTTAGLFGSSTATSSATGLFGSSTTNTGFAYGQNKTAFGTSTTGFGTNTGSLFGQQTQQTTSLFSKPFGQATTTQNTGFSFGNASTLGQPNTNTMGLFGGTQATQSGGLFGTATNTSAATGFGTGTGLFGQTNTGFGTVGSTLFGSNKPAAFGTTTTSAPSFGSTSGGLFGFGASASGNSIFGSKPAAGTLGTGLGTGFGTALGAGQASLFGNSQPKIGGTLGTGAFGAPGFNTSTATLGFGAPQAPVALTDPNASAAQQAVLQQHINSLTYSPFGDSPLFRNPMSDPKKKEERLKPTNPAAQKALTTPTHYKLTPRPATRVRPKALQTTGSAKSHLFDGLDDDEPSLANGAFMPKKSIKKLVLKNLNSSNLFSPVSRDAEDLASPSEYPENGERFSFLSKSADENHQPDGEDDSLVTQFYNNPITKPIPQTPESMGSKPHNSMNDTIVALNMRNALRNGLEGSSEEASFQDESLQDERDEDGEPTYHLHPAGIILTRIGYYTIPSMDDLAKVTNERGECIVSDFTIGRKGYGSIYFEGSVNLTNLNLDDIVHIRRKEVIVYLDDELKPPVGEGLNRRAEVTLDGVWPTDKTSRCLIKSPDRLADINYEGRLESVSRKQGAQFKEYRPETGSWVFKVSHFSKYGLQDSDEDEEDQPSKTETKKLKTAPLPPPGQTGPLQMALNGKAAPPSQSQSPVVEQLGKVVELDSDMIDITQEPTLDSMFDEIVPEEQEPVSASSHIASSLGVNPHVLQIMKASLLADEEDVDLVLDQRFGRFPSKMDTSQEICSPRLPISASHTPKARSLVGGLLQSKFSNTPFLPTSASVQECRNPRTSSLGSLPCASPWSIPAPLASVFTVPSPAPEVQLKTVGARRQPGLVPLDKSITFGKGKLLMDMALFMGRSFRVGWGPNWTLVNSGDQLSGSGESEELPNVQALEYGFLPNPVAAKSLSESSFKVHVEKLSLKQRKMDGDPQLYQAPLEIKLKHSTVHIDEPCPLITPNPGVAAIHDYADWLRELSGEATAELEPVVKHWGLTWTLCEAIWGHLKELESRLEAPSEYTKGLERRRAFSRWLSQTAAEHIEEEVALSRQDHPIEAVFSYLTGKKISKACRLAQQAGDHRLALLLSQLVGSQQVRELLTMQLVDWHRLQADSFIQEERLRIFALLAGKPVWQLSEKKSINVCSQLDWKRSVAIHLWYLLPPTASISTALGMYEEAFQNTSENERYACCPLPPYVEDSGCGFEEDNTKRPLRDVCFHLLKLYSDRHYDLNQLLDPQSITSDPLDYRLSWHLWEVLRALNYTHLSQQSEGVLHASYAAQLESEGLWEWAIFILLHIPSPHMREKAVRELLTRHCRLSETPGSWAREAFLTEKLFVPAAWIHEAKAVRAHMEGDKHREALYLFKAGHWNQCHKLVIRHLASDAIINENYDYLKGFLEDLSPPERKNQIQDWDTAGLVYLDYIQVIEMLNGIQQLDCSGYELEQLHTKVTSLCNRIEQIQCHNAKDRLAQSGRTPSVGIQCGCGGRWCPGRESDRAPAPRALGRGARRTAGPSLTLFLLVCCRHGQAFGQPVASGAEPPARPRPSHGRPPGPAADPAPPTGPAHRQAPHARGLCFGGAARPHAVLPPRTDSGGQPVSPGPCSSPGPPPGPPPPSTHPTSRPLTPPVPHPPFLHPDPSQAWEPPATLP</sequence>
<keyword evidence="17" id="KW-0007">Acetylation</keyword>
<keyword evidence="10" id="KW-0677">Repeat</keyword>
<keyword evidence="21" id="KW-0539">Nucleus</keyword>
<dbReference type="InParanoid" id="F6R2S1"/>
<dbReference type="Ensembl" id="ENSOANT00000008203.3">
    <property type="protein sequence ID" value="ENSOANP00000008201.3"/>
    <property type="gene ID" value="ENSOANG00000005159.3"/>
</dbReference>
<dbReference type="GO" id="GO:1990841">
    <property type="term" value="F:promoter-specific chromatin binding"/>
    <property type="evidence" value="ECO:0007669"/>
    <property type="project" value="Ensembl"/>
</dbReference>
<keyword evidence="11" id="KW-0378">Hydrolase</keyword>
<dbReference type="GeneTree" id="ENSGT00550000074799"/>
<dbReference type="GO" id="GO:0140693">
    <property type="term" value="F:molecular condensate scaffold activity"/>
    <property type="evidence" value="ECO:0007669"/>
    <property type="project" value="Ensembl"/>
</dbReference>
<feature type="region of interest" description="Disordered" evidence="23">
    <location>
        <begin position="1788"/>
        <end position="1904"/>
    </location>
</feature>
<evidence type="ECO:0000256" key="5">
    <source>
        <dbReference type="ARBA" id="ARBA00013472"/>
    </source>
</evidence>
<dbReference type="Pfam" id="PF04096">
    <property type="entry name" value="Nucleoporin2"/>
    <property type="match status" value="1"/>
</dbReference>
<proteinExistence type="inferred from homology"/>
<keyword evidence="14" id="KW-0720">Serine protease</keyword>
<protein>
    <recommendedName>
        <fullName evidence="5">Nuclear pore complex protein Nup98-Nup96</fullName>
    </recommendedName>
</protein>
<dbReference type="InterPro" id="IPR021967">
    <property type="entry name" value="Nup98_C"/>
</dbReference>
<feature type="compositionally biased region" description="Acidic residues" evidence="23">
    <location>
        <begin position="696"/>
        <end position="706"/>
    </location>
</feature>
<evidence type="ECO:0000256" key="9">
    <source>
        <dbReference type="ARBA" id="ARBA00022670"/>
    </source>
</evidence>
<feature type="region of interest" description="Disordered" evidence="23">
    <location>
        <begin position="496"/>
        <end position="563"/>
    </location>
</feature>
<evidence type="ECO:0000259" key="24">
    <source>
        <dbReference type="PROSITE" id="PS51434"/>
    </source>
</evidence>
<evidence type="ECO:0000256" key="22">
    <source>
        <dbReference type="ARBA" id="ARBA00059309"/>
    </source>
</evidence>
<evidence type="ECO:0000256" key="18">
    <source>
        <dbReference type="ARBA" id="ARBA00023010"/>
    </source>
</evidence>
<dbReference type="SUPFAM" id="SSF82215">
    <property type="entry name" value="C-terminal autoproteolytic domain of nucleoporin nup98"/>
    <property type="match status" value="1"/>
</dbReference>
<evidence type="ECO:0000256" key="2">
    <source>
        <dbReference type="ARBA" id="ARBA00004620"/>
    </source>
</evidence>
<dbReference type="InterPro" id="IPR007230">
    <property type="entry name" value="Nup98_auto-Pept-S59_dom"/>
</dbReference>
<dbReference type="GO" id="GO:0051028">
    <property type="term" value="P:mRNA transport"/>
    <property type="evidence" value="ECO:0007669"/>
    <property type="project" value="UniProtKB-KW"/>
</dbReference>
<evidence type="ECO:0000313" key="26">
    <source>
        <dbReference type="Proteomes" id="UP000002279"/>
    </source>
</evidence>
<reference evidence="25 26" key="1">
    <citation type="journal article" date="2008" name="Nature">
        <title>Genome analysis of the platypus reveals unique signatures of evolution.</title>
        <authorList>
            <person name="Warren W.C."/>
            <person name="Hillier L.W."/>
            <person name="Marshall Graves J.A."/>
            <person name="Birney E."/>
            <person name="Ponting C.P."/>
            <person name="Grutzner F."/>
            <person name="Belov K."/>
            <person name="Miller W."/>
            <person name="Clarke L."/>
            <person name="Chinwalla A.T."/>
            <person name="Yang S.P."/>
            <person name="Heger A."/>
            <person name="Locke D.P."/>
            <person name="Miethke P."/>
            <person name="Waters P.D."/>
            <person name="Veyrunes F."/>
            <person name="Fulton L."/>
            <person name="Fulton B."/>
            <person name="Graves T."/>
            <person name="Wallis J."/>
            <person name="Puente X.S."/>
            <person name="Lopez-Otin C."/>
            <person name="Ordonez G.R."/>
            <person name="Eichler E.E."/>
            <person name="Chen L."/>
            <person name="Cheng Z."/>
            <person name="Deakin J.E."/>
            <person name="Alsop A."/>
            <person name="Thompson K."/>
            <person name="Kirby P."/>
            <person name="Papenfuss A.T."/>
            <person name="Wakefield M.J."/>
            <person name="Olender T."/>
            <person name="Lancet D."/>
            <person name="Huttley G.A."/>
            <person name="Smit A.F."/>
            <person name="Pask A."/>
            <person name="Temple-Smith P."/>
            <person name="Batzer M.A."/>
            <person name="Walker J.A."/>
            <person name="Konkel M.K."/>
            <person name="Harris R.S."/>
            <person name="Whittington C.M."/>
            <person name="Wong E.S."/>
            <person name="Gemmell N.J."/>
            <person name="Buschiazzo E."/>
            <person name="Vargas Jentzsch I.M."/>
            <person name="Merkel A."/>
            <person name="Schmitz J."/>
            <person name="Zemann A."/>
            <person name="Churakov G."/>
            <person name="Kriegs J.O."/>
            <person name="Brosius J."/>
            <person name="Murchison E.P."/>
            <person name="Sachidanandam R."/>
            <person name="Smith C."/>
            <person name="Hannon G.J."/>
            <person name="Tsend-Ayush E."/>
            <person name="McMillan D."/>
            <person name="Attenborough R."/>
            <person name="Rens W."/>
            <person name="Ferguson-Smith M."/>
            <person name="Lefevre C.M."/>
            <person name="Sharp J.A."/>
            <person name="Nicholas K.R."/>
            <person name="Ray D.A."/>
            <person name="Kube M."/>
            <person name="Reinhardt R."/>
            <person name="Pringle T.H."/>
            <person name="Taylor J."/>
            <person name="Jones R.C."/>
            <person name="Nixon B."/>
            <person name="Dacheux J.L."/>
            <person name="Niwa H."/>
            <person name="Sekita Y."/>
            <person name="Huang X."/>
            <person name="Stark A."/>
            <person name="Kheradpour P."/>
            <person name="Kellis M."/>
            <person name="Flicek P."/>
            <person name="Chen Y."/>
            <person name="Webber C."/>
            <person name="Hardison R."/>
            <person name="Nelson J."/>
            <person name="Hallsworth-Pepin K."/>
            <person name="Delehaunty K."/>
            <person name="Markovic C."/>
            <person name="Minx P."/>
            <person name="Feng Y."/>
            <person name="Kremitzki C."/>
            <person name="Mitreva M."/>
            <person name="Glasscock J."/>
            <person name="Wylie T."/>
            <person name="Wohldmann P."/>
            <person name="Thiru P."/>
            <person name="Nhan M.N."/>
            <person name="Pohl C.S."/>
            <person name="Smith S.M."/>
            <person name="Hou S."/>
            <person name="Nefedov M."/>
            <person name="de Jong P.J."/>
            <person name="Renfree M.B."/>
            <person name="Mardis E.R."/>
            <person name="Wilson R.K."/>
        </authorList>
    </citation>
    <scope>NUCLEOTIDE SEQUENCE [LARGE SCALE GENOMIC DNA]</scope>
    <source>
        <strain evidence="25 26">Glennie</strain>
    </source>
</reference>
<dbReference type="GO" id="GO:0031965">
    <property type="term" value="C:nuclear membrane"/>
    <property type="evidence" value="ECO:0007669"/>
    <property type="project" value="UniProtKB-SubCell"/>
</dbReference>
<feature type="region of interest" description="Disordered" evidence="23">
    <location>
        <begin position="683"/>
        <end position="710"/>
    </location>
</feature>
<evidence type="ECO:0000256" key="7">
    <source>
        <dbReference type="ARBA" id="ARBA00022499"/>
    </source>
</evidence>
<evidence type="ECO:0000256" key="23">
    <source>
        <dbReference type="SAM" id="MobiDB-lite"/>
    </source>
</evidence>
<evidence type="ECO:0000256" key="11">
    <source>
        <dbReference type="ARBA" id="ARBA00022801"/>
    </source>
</evidence>
<dbReference type="GO" id="GO:0044615">
    <property type="term" value="C:nuclear pore nuclear basket"/>
    <property type="evidence" value="ECO:0007669"/>
    <property type="project" value="Ensembl"/>
</dbReference>
<feature type="domain" description="Peptidase S59" evidence="24">
    <location>
        <begin position="720"/>
        <end position="862"/>
    </location>
</feature>
<evidence type="ECO:0000256" key="16">
    <source>
        <dbReference type="ARBA" id="ARBA00022927"/>
    </source>
</evidence>
<reference evidence="25" key="2">
    <citation type="submission" date="2025-08" db="UniProtKB">
        <authorList>
            <consortium name="Ensembl"/>
        </authorList>
    </citation>
    <scope>IDENTIFICATION</scope>
    <source>
        <strain evidence="25">Glennie</strain>
    </source>
</reference>
<dbReference type="Pfam" id="PF21240">
    <property type="entry name" value="Nup98_GLEBS"/>
    <property type="match status" value="1"/>
</dbReference>
<dbReference type="InterPro" id="IPR037665">
    <property type="entry name" value="Nucleoporin_S59-like"/>
</dbReference>
<evidence type="ECO:0000256" key="3">
    <source>
        <dbReference type="ARBA" id="ARBA00004642"/>
    </source>
</evidence>
<feature type="region of interest" description="Disordered" evidence="23">
    <location>
        <begin position="867"/>
        <end position="917"/>
    </location>
</feature>
<evidence type="ECO:0000256" key="15">
    <source>
        <dbReference type="ARBA" id="ARBA00022843"/>
    </source>
</evidence>
<evidence type="ECO:0000256" key="19">
    <source>
        <dbReference type="ARBA" id="ARBA00023132"/>
    </source>
</evidence>
<dbReference type="InterPro" id="IPR036903">
    <property type="entry name" value="Nup98_auto-Pept-S59_dom_sf"/>
</dbReference>
<keyword evidence="15" id="KW-0832">Ubl conjugation</keyword>
<comment type="function">
    <text evidence="22">Plays a role in the nuclear pore complex (NPC) assembly and/or maintenance. NUP98 and NUP96 are involved in the bidirectional transport across the NPC. May anchor NUP153 and TPR to the NPC. In cooperation with DHX9, plays a role in transcription and alternative splicing activation of a subset of genes. Involved in the localization of DHX9 in discrete intranuclear foci (GLFG-body).</text>
</comment>
<dbReference type="FunFam" id="3.30.1610.10:FF:000001">
    <property type="entry name" value="Nuclear pore complex protein Nup98-Nup96"/>
    <property type="match status" value="1"/>
</dbReference>
<feature type="compositionally biased region" description="Basic and acidic residues" evidence="23">
    <location>
        <begin position="509"/>
        <end position="518"/>
    </location>
</feature>
<keyword evidence="26" id="KW-1185">Reference proteome</keyword>
<keyword evidence="6" id="KW-0813">Transport</keyword>
<evidence type="ECO:0000256" key="6">
    <source>
        <dbReference type="ARBA" id="ARBA00022448"/>
    </source>
</evidence>
<keyword evidence="12" id="KW-0068">Autocatalytic cleavage</keyword>
<dbReference type="GO" id="GO:0006508">
    <property type="term" value="P:proteolysis"/>
    <property type="evidence" value="ECO:0007669"/>
    <property type="project" value="UniProtKB-KW"/>
</dbReference>
<dbReference type="FunFam" id="1.25.40.690:FF:000001">
    <property type="entry name" value="Nuclear pore complex protein Nup98-Nup96"/>
    <property type="match status" value="1"/>
</dbReference>
<keyword evidence="7" id="KW-1017">Isopeptide bond</keyword>
<keyword evidence="20" id="KW-0472">Membrane</keyword>
<dbReference type="Gene3D" id="3.30.1610.10">
    <property type="entry name" value="Peptidase S59, nucleoporin"/>
    <property type="match status" value="1"/>
</dbReference>
<dbReference type="PROSITE" id="PS51434">
    <property type="entry name" value="NUP_C"/>
    <property type="match status" value="1"/>
</dbReference>
<dbReference type="PANTHER" id="PTHR23198:SF6">
    <property type="entry name" value="NUCLEAR PORE COMPLEX PROTEIN NUP98-NUP96"/>
    <property type="match status" value="1"/>
</dbReference>
<gene>
    <name evidence="25" type="primary">NUP98</name>
</gene>
<evidence type="ECO:0000256" key="20">
    <source>
        <dbReference type="ARBA" id="ARBA00023136"/>
    </source>
</evidence>
<dbReference type="GO" id="GO:0017056">
    <property type="term" value="F:structural constituent of nuclear pore"/>
    <property type="evidence" value="ECO:0000318"/>
    <property type="project" value="GO_Central"/>
</dbReference>
<dbReference type="GO" id="GO:0006606">
    <property type="term" value="P:protein import into nucleus"/>
    <property type="evidence" value="ECO:0000318"/>
    <property type="project" value="GO_Central"/>
</dbReference>
<dbReference type="OMA" id="PMGKGLN"/>
<dbReference type="GO" id="GO:0034398">
    <property type="term" value="P:telomere tethering at nuclear periphery"/>
    <property type="evidence" value="ECO:0000318"/>
    <property type="project" value="GO_Central"/>
</dbReference>
<feature type="compositionally biased region" description="Pro residues" evidence="23">
    <location>
        <begin position="1796"/>
        <end position="1818"/>
    </location>
</feature>
<dbReference type="HOGENOM" id="CLU_002330_1_0_1"/>
<feature type="compositionally biased region" description="Pro residues" evidence="23">
    <location>
        <begin position="1879"/>
        <end position="1890"/>
    </location>
</feature>
<dbReference type="Gene3D" id="1.25.40.690">
    <property type="match status" value="1"/>
</dbReference>
<comment type="similarity">
    <text evidence="4">Belongs to the nucleoporin GLFG family.</text>
</comment>
<comment type="subcellular location">
    <subcellularLocation>
        <location evidence="2">Nucleus membrane</location>
        <topology evidence="2">Peripheral membrane protein</topology>
        <orientation evidence="2">Nucleoplasmic side</orientation>
    </subcellularLocation>
    <subcellularLocation>
        <location evidence="1">Nucleus</location>
        <location evidence="1">Nuclear pore complex</location>
    </subcellularLocation>
    <subcellularLocation>
        <location evidence="3">Nucleus</location>
        <location evidence="3">Nucleoplasm</location>
    </subcellularLocation>
</comment>
<organism evidence="25 26">
    <name type="scientific">Ornithorhynchus anatinus</name>
    <name type="common">Duckbill platypus</name>
    <dbReference type="NCBI Taxonomy" id="9258"/>
    <lineage>
        <taxon>Eukaryota</taxon>
        <taxon>Metazoa</taxon>
        <taxon>Chordata</taxon>
        <taxon>Craniata</taxon>
        <taxon>Vertebrata</taxon>
        <taxon>Euteleostomi</taxon>
        <taxon>Mammalia</taxon>
        <taxon>Monotremata</taxon>
        <taxon>Ornithorhynchidae</taxon>
        <taxon>Ornithorhynchus</taxon>
    </lineage>
</organism>
<keyword evidence="16" id="KW-0653">Protein transport</keyword>
<keyword evidence="9" id="KW-0645">Protease</keyword>
<evidence type="ECO:0000313" key="25">
    <source>
        <dbReference type="Ensembl" id="ENSOANP00000008201.3"/>
    </source>
</evidence>
<evidence type="ECO:0000256" key="13">
    <source>
        <dbReference type="ARBA" id="ARBA00022816"/>
    </source>
</evidence>
<evidence type="ECO:0000256" key="10">
    <source>
        <dbReference type="ARBA" id="ARBA00022737"/>
    </source>
</evidence>
<dbReference type="GO" id="GO:0051292">
    <property type="term" value="P:nuclear pore complex assembly"/>
    <property type="evidence" value="ECO:0007669"/>
    <property type="project" value="Ensembl"/>
</dbReference>
<evidence type="ECO:0000256" key="4">
    <source>
        <dbReference type="ARBA" id="ARBA00008926"/>
    </source>
</evidence>
<dbReference type="GO" id="GO:0003729">
    <property type="term" value="F:mRNA binding"/>
    <property type="evidence" value="ECO:0007669"/>
    <property type="project" value="Ensembl"/>
</dbReference>
<dbReference type="GO" id="GO:1990904">
    <property type="term" value="C:ribonucleoprotein complex"/>
    <property type="evidence" value="ECO:0007669"/>
    <property type="project" value="Ensembl"/>
</dbReference>
<accession>F6R2S1</accession>
<dbReference type="GO" id="GO:0016604">
    <property type="term" value="C:nuclear body"/>
    <property type="evidence" value="ECO:0007669"/>
    <property type="project" value="Ensembl"/>
</dbReference>
<evidence type="ECO:0000256" key="1">
    <source>
        <dbReference type="ARBA" id="ARBA00004567"/>
    </source>
</evidence>
<evidence type="ECO:0000256" key="17">
    <source>
        <dbReference type="ARBA" id="ARBA00022990"/>
    </source>
</evidence>
<dbReference type="GO" id="GO:0048026">
    <property type="term" value="P:positive regulation of mRNA splicing, via spliceosome"/>
    <property type="evidence" value="ECO:0007669"/>
    <property type="project" value="Ensembl"/>
</dbReference>
<reference evidence="25" key="3">
    <citation type="submission" date="2025-09" db="UniProtKB">
        <authorList>
            <consortium name="Ensembl"/>
        </authorList>
    </citation>
    <scope>IDENTIFICATION</scope>
    <source>
        <strain evidence="25">Glennie</strain>
    </source>
</reference>
<evidence type="ECO:0000256" key="21">
    <source>
        <dbReference type="ARBA" id="ARBA00023242"/>
    </source>
</evidence>
<dbReference type="Bgee" id="ENSOANG00000005159">
    <property type="expression patterns" value="Expressed in testis and 7 other cell types or tissues"/>
</dbReference>
<feature type="compositionally biased region" description="Pro residues" evidence="23">
    <location>
        <begin position="1854"/>
        <end position="1872"/>
    </location>
</feature>
<dbReference type="Proteomes" id="UP000002279">
    <property type="component" value="Chromosome 2"/>
</dbReference>
<keyword evidence="19" id="KW-0906">Nuclear pore complex</keyword>
<evidence type="ECO:0000256" key="14">
    <source>
        <dbReference type="ARBA" id="ARBA00022825"/>
    </source>
</evidence>
<dbReference type="FunFam" id="1.10.10.2360:FF:000001">
    <property type="entry name" value="Nuclear pore complex protein Nup98-Nup96"/>
    <property type="match status" value="1"/>
</dbReference>
<dbReference type="FunCoup" id="F6R2S1">
    <property type="interactions" value="4282"/>
</dbReference>
<dbReference type="Gene3D" id="1.10.10.2360">
    <property type="match status" value="1"/>
</dbReference>
<dbReference type="PANTHER" id="PTHR23198">
    <property type="entry name" value="NUCLEOPORIN"/>
    <property type="match status" value="1"/>
</dbReference>
<evidence type="ECO:0000256" key="12">
    <source>
        <dbReference type="ARBA" id="ARBA00022813"/>
    </source>
</evidence>
<dbReference type="GO" id="GO:0003713">
    <property type="term" value="F:transcription coactivator activity"/>
    <property type="evidence" value="ECO:0007669"/>
    <property type="project" value="Ensembl"/>
</dbReference>
<dbReference type="GO" id="GO:0034399">
    <property type="term" value="C:nuclear periphery"/>
    <property type="evidence" value="ECO:0007669"/>
    <property type="project" value="Ensembl"/>
</dbReference>
<dbReference type="GO" id="GO:0000776">
    <property type="term" value="C:kinetochore"/>
    <property type="evidence" value="ECO:0007669"/>
    <property type="project" value="Ensembl"/>
</dbReference>
<dbReference type="GO" id="GO:0042405">
    <property type="term" value="C:nuclear inclusion body"/>
    <property type="evidence" value="ECO:0007669"/>
    <property type="project" value="Ensembl"/>
</dbReference>
<dbReference type="GO" id="GO:0008139">
    <property type="term" value="F:nuclear localization sequence binding"/>
    <property type="evidence" value="ECO:0000318"/>
    <property type="project" value="GO_Central"/>
</dbReference>
<dbReference type="GO" id="GO:0031080">
    <property type="term" value="C:nuclear pore outer ring"/>
    <property type="evidence" value="ECO:0007669"/>
    <property type="project" value="Ensembl"/>
</dbReference>
<keyword evidence="18" id="KW-0811">Translocation</keyword>
<name>F6R2S1_ORNAN</name>
<keyword evidence="8" id="KW-0597">Phosphoprotein</keyword>
<keyword evidence="13" id="KW-0509">mRNA transport</keyword>
<dbReference type="GO" id="GO:0000973">
    <property type="term" value="P:post-transcriptional tethering of RNA polymerase II gene DNA at nuclear periphery"/>
    <property type="evidence" value="ECO:0000318"/>
    <property type="project" value="GO_Central"/>
</dbReference>
<evidence type="ECO:0000256" key="8">
    <source>
        <dbReference type="ARBA" id="ARBA00022553"/>
    </source>
</evidence>
<dbReference type="Pfam" id="PF12110">
    <property type="entry name" value="Nup96"/>
    <property type="match status" value="1"/>
</dbReference>
<dbReference type="GO" id="GO:0008236">
    <property type="term" value="F:serine-type peptidase activity"/>
    <property type="evidence" value="ECO:0007669"/>
    <property type="project" value="UniProtKB-KW"/>
</dbReference>
<dbReference type="GO" id="GO:0003723">
    <property type="term" value="F:RNA binding"/>
    <property type="evidence" value="ECO:0000318"/>
    <property type="project" value="GO_Central"/>
</dbReference>
<dbReference type="GO" id="GO:0044614">
    <property type="term" value="C:nuclear pore cytoplasmic filaments"/>
    <property type="evidence" value="ECO:0000318"/>
    <property type="project" value="GO_Central"/>
</dbReference>